<comment type="similarity">
    <text evidence="8">Belongs to the binding-protein-dependent transport system permease family.</text>
</comment>
<evidence type="ECO:0000256" key="6">
    <source>
        <dbReference type="ARBA" id="ARBA00022989"/>
    </source>
</evidence>
<gene>
    <name evidence="10" type="ordered locus">Ilyop_2840</name>
</gene>
<feature type="transmembrane region" description="Helical" evidence="8">
    <location>
        <begin position="495"/>
        <end position="517"/>
    </location>
</feature>
<dbReference type="CDD" id="cd06261">
    <property type="entry name" value="TM_PBP2"/>
    <property type="match status" value="2"/>
</dbReference>
<feature type="transmembrane region" description="Helical" evidence="8">
    <location>
        <begin position="354"/>
        <end position="378"/>
    </location>
</feature>
<keyword evidence="11" id="KW-1185">Reference proteome</keyword>
<dbReference type="EMBL" id="CP002283">
    <property type="protein sequence ID" value="ADO84592.1"/>
    <property type="molecule type" value="Genomic_DNA"/>
</dbReference>
<proteinExistence type="inferred from homology"/>
<keyword evidence="4" id="KW-0997">Cell inner membrane</keyword>
<feature type="transmembrane region" description="Helical" evidence="8">
    <location>
        <begin position="93"/>
        <end position="114"/>
    </location>
</feature>
<comment type="subcellular location">
    <subcellularLocation>
        <location evidence="1">Cell inner membrane</location>
        <topology evidence="1">Multi-pass membrane protein</topology>
    </subcellularLocation>
    <subcellularLocation>
        <location evidence="8">Cell membrane</location>
        <topology evidence="8">Multi-pass membrane protein</topology>
    </subcellularLocation>
</comment>
<feature type="transmembrane region" description="Helical" evidence="8">
    <location>
        <begin position="61"/>
        <end position="81"/>
    </location>
</feature>
<evidence type="ECO:0000259" key="9">
    <source>
        <dbReference type="PROSITE" id="PS50928"/>
    </source>
</evidence>
<protein>
    <submittedName>
        <fullName evidence="10">Binding-protein-dependent transport systems inner membrane component</fullName>
    </submittedName>
</protein>
<feature type="transmembrane region" description="Helical" evidence="8">
    <location>
        <begin position="398"/>
        <end position="416"/>
    </location>
</feature>
<feature type="transmembrane region" description="Helical" evidence="8">
    <location>
        <begin position="229"/>
        <end position="247"/>
    </location>
</feature>
<feature type="transmembrane region" description="Helical" evidence="8">
    <location>
        <begin position="174"/>
        <end position="196"/>
    </location>
</feature>
<dbReference type="SUPFAM" id="SSF161098">
    <property type="entry name" value="MetI-like"/>
    <property type="match status" value="2"/>
</dbReference>
<dbReference type="InterPro" id="IPR035906">
    <property type="entry name" value="MetI-like_sf"/>
</dbReference>
<dbReference type="KEGG" id="ipo:Ilyop_2840"/>
<geneLocation type="plasmid" evidence="10 11">
    <name>pILYOP02</name>
</geneLocation>
<dbReference type="PROSITE" id="PS50928">
    <property type="entry name" value="ABC_TM1"/>
    <property type="match status" value="2"/>
</dbReference>
<evidence type="ECO:0000256" key="5">
    <source>
        <dbReference type="ARBA" id="ARBA00022692"/>
    </source>
</evidence>
<evidence type="ECO:0000256" key="1">
    <source>
        <dbReference type="ARBA" id="ARBA00004429"/>
    </source>
</evidence>
<organism evidence="10 11">
    <name type="scientific">Ilyobacter polytropus (strain ATCC 51220 / DSM 2926 / LMG 16218 / CuHBu1)</name>
    <dbReference type="NCBI Taxonomy" id="572544"/>
    <lineage>
        <taxon>Bacteria</taxon>
        <taxon>Fusobacteriati</taxon>
        <taxon>Fusobacteriota</taxon>
        <taxon>Fusobacteriia</taxon>
        <taxon>Fusobacteriales</taxon>
        <taxon>Fusobacteriaceae</taxon>
        <taxon>Ilyobacter</taxon>
    </lineage>
</organism>
<feature type="domain" description="ABC transmembrane type-1" evidence="9">
    <location>
        <begin position="55"/>
        <end position="248"/>
    </location>
</feature>
<dbReference type="eggNOG" id="COG1178">
    <property type="taxonomic scope" value="Bacteria"/>
</dbReference>
<dbReference type="Pfam" id="PF00528">
    <property type="entry name" value="BPD_transp_1"/>
    <property type="match status" value="2"/>
</dbReference>
<evidence type="ECO:0000256" key="8">
    <source>
        <dbReference type="RuleBase" id="RU363032"/>
    </source>
</evidence>
<evidence type="ECO:0000313" key="11">
    <source>
        <dbReference type="Proteomes" id="UP000006875"/>
    </source>
</evidence>
<dbReference type="GO" id="GO:0055085">
    <property type="term" value="P:transmembrane transport"/>
    <property type="evidence" value="ECO:0007669"/>
    <property type="project" value="InterPro"/>
</dbReference>
<dbReference type="PANTHER" id="PTHR43357:SF3">
    <property type="entry name" value="FE(3+)-TRANSPORT SYSTEM PERMEASE PROTEIN FBPB 2"/>
    <property type="match status" value="1"/>
</dbReference>
<feature type="transmembrane region" description="Helical" evidence="8">
    <location>
        <begin position="276"/>
        <end position="295"/>
    </location>
</feature>
<keyword evidence="2 8" id="KW-0813">Transport</keyword>
<dbReference type="HOGENOM" id="CLU_021838_0_2_0"/>
<evidence type="ECO:0000313" key="10">
    <source>
        <dbReference type="EMBL" id="ADO84592.1"/>
    </source>
</evidence>
<feature type="transmembrane region" description="Helical" evidence="8">
    <location>
        <begin position="456"/>
        <end position="475"/>
    </location>
</feature>
<evidence type="ECO:0000256" key="4">
    <source>
        <dbReference type="ARBA" id="ARBA00022519"/>
    </source>
</evidence>
<dbReference type="Gene3D" id="1.10.3720.10">
    <property type="entry name" value="MetI-like"/>
    <property type="match status" value="2"/>
</dbReference>
<evidence type="ECO:0000256" key="3">
    <source>
        <dbReference type="ARBA" id="ARBA00022475"/>
    </source>
</evidence>
<keyword evidence="3" id="KW-1003">Cell membrane</keyword>
<dbReference type="Proteomes" id="UP000006875">
    <property type="component" value="Plasmid pILYOP02"/>
</dbReference>
<sequence>MKIFKIEDGLIKMLLLGLILSFILLPISDSIPLLFTPNSSYLEVLISKGIIWEYLFNTLELVFKVGIFSILLGFTSSYLITMYEFKFKNMFKVLLTLPLAFPVYVGAYTYSSIFYTNKWLSYIFTNKIFMEGSVFIYGIFLYPYIYLACRSYLKNNLVEYIEASKTLGKSNFETFIKVIFPISWPAILGSTLFVIFETLSDFAVVEFYGVATISKVITDSWMGLGQKDTAAKVSIILIFILGAMIFVEKLIRRRKRYEGISNRKIKPEKPSKLQSFAIYIFLGIIVSLGFILPAYEMIKFSIAKSSYIEGLNLFDITSNTLLTLSIAIVFIIAIATIFASIVNQLKNGKKFFSTIAVMGYSIPSLILALAVYIFTLSLDNSIYNLFHIEWLVLMNTRTALIIALVIKFISVAFSNYSNTLDKINPNIFNASKTLGHNFLGTFVRINLPLLKKPTKFVFILLFIDLIKELTLTYTLRPFNFKTLSTEIYRYAGNEMIEVAAIPSLVIVGVCSLMILYLELGGRNVKNRQP</sequence>
<keyword evidence="10" id="KW-0614">Plasmid</keyword>
<name>E3HDY0_ILYPC</name>
<keyword evidence="6 8" id="KW-1133">Transmembrane helix</keyword>
<keyword evidence="5 8" id="KW-0812">Transmembrane</keyword>
<dbReference type="RefSeq" id="WP_013389244.1">
    <property type="nucleotide sequence ID" value="NC_014634.1"/>
</dbReference>
<accession>E3HDY0</accession>
<reference evidence="10 11" key="1">
    <citation type="journal article" date="2010" name="Stand. Genomic Sci.">
        <title>Complete genome sequence of Ilyobacter polytropus type strain (CuHbu1).</title>
        <authorList>
            <person name="Sikorski J."/>
            <person name="Chertkov O."/>
            <person name="Lapidus A."/>
            <person name="Nolan M."/>
            <person name="Lucas S."/>
            <person name="Del Rio T.G."/>
            <person name="Tice H."/>
            <person name="Cheng J.F."/>
            <person name="Tapia R."/>
            <person name="Han C."/>
            <person name="Goodwin L."/>
            <person name="Pitluck S."/>
            <person name="Liolios K."/>
            <person name="Ivanova N."/>
            <person name="Mavromatis K."/>
            <person name="Mikhailova N."/>
            <person name="Pati A."/>
            <person name="Chen A."/>
            <person name="Palaniappan K."/>
            <person name="Land M."/>
            <person name="Hauser L."/>
            <person name="Chang Y.J."/>
            <person name="Jeffries C.D."/>
            <person name="Brambilla E."/>
            <person name="Yasawong M."/>
            <person name="Rohde M."/>
            <person name="Pukall R."/>
            <person name="Spring S."/>
            <person name="Goker M."/>
            <person name="Woyke T."/>
            <person name="Bristow J."/>
            <person name="Eisen J.A."/>
            <person name="Markowitz V."/>
            <person name="Hugenholtz P."/>
            <person name="Kyrpides N.C."/>
            <person name="Klenk H.P."/>
        </authorList>
    </citation>
    <scope>NUCLEOTIDE SEQUENCE [LARGE SCALE GENOMIC DNA]</scope>
    <source>
        <strain evidence="11">ATCC 51220 / DSM 2926 / LMG 16218 / CuHBu1</strain>
        <plasmid evidence="11">pILYOP02</plasmid>
    </source>
</reference>
<evidence type="ECO:0000256" key="2">
    <source>
        <dbReference type="ARBA" id="ARBA00022448"/>
    </source>
</evidence>
<dbReference type="OrthoDB" id="9776648at2"/>
<dbReference type="GO" id="GO:0005886">
    <property type="term" value="C:plasma membrane"/>
    <property type="evidence" value="ECO:0007669"/>
    <property type="project" value="UniProtKB-SubCell"/>
</dbReference>
<evidence type="ECO:0000256" key="7">
    <source>
        <dbReference type="ARBA" id="ARBA00023136"/>
    </source>
</evidence>
<dbReference type="InterPro" id="IPR000515">
    <property type="entry name" value="MetI-like"/>
</dbReference>
<dbReference type="AlphaFoldDB" id="E3HDY0"/>
<feature type="domain" description="ABC transmembrane type-1" evidence="9">
    <location>
        <begin position="317"/>
        <end position="517"/>
    </location>
</feature>
<dbReference type="PANTHER" id="PTHR43357">
    <property type="entry name" value="INNER MEMBRANE ABC TRANSPORTER PERMEASE PROTEIN YDCV"/>
    <property type="match status" value="1"/>
</dbReference>
<feature type="transmembrane region" description="Helical" evidence="8">
    <location>
        <begin position="321"/>
        <end position="342"/>
    </location>
</feature>
<keyword evidence="7 8" id="KW-0472">Membrane</keyword>
<feature type="transmembrane region" description="Helical" evidence="8">
    <location>
        <begin position="134"/>
        <end position="153"/>
    </location>
</feature>